<feature type="domain" description="DUF985" evidence="1">
    <location>
        <begin position="1"/>
        <end position="57"/>
    </location>
</feature>
<gene>
    <name evidence="2" type="ORF">A0H81_02188</name>
</gene>
<dbReference type="Proteomes" id="UP000092993">
    <property type="component" value="Unassembled WGS sequence"/>
</dbReference>
<comment type="caution">
    <text evidence="2">The sequence shown here is derived from an EMBL/GenBank/DDBJ whole genome shotgun (WGS) entry which is preliminary data.</text>
</comment>
<name>A0A1C7MPP4_GRIFR</name>
<evidence type="ECO:0000259" key="1">
    <source>
        <dbReference type="Pfam" id="PF06172"/>
    </source>
</evidence>
<dbReference type="InterPro" id="IPR011051">
    <property type="entry name" value="RmlC_Cupin_sf"/>
</dbReference>
<accession>A0A1C7MPP4</accession>
<dbReference type="OrthoDB" id="6614653at2759"/>
<dbReference type="InterPro" id="IPR009327">
    <property type="entry name" value="Cupin_DUF985"/>
</dbReference>
<dbReference type="Gene3D" id="2.60.120.10">
    <property type="entry name" value="Jelly Rolls"/>
    <property type="match status" value="1"/>
</dbReference>
<proteinExistence type="predicted"/>
<dbReference type="PANTHER" id="PTHR33387">
    <property type="entry name" value="RMLC-LIKE JELLY ROLL FOLD PROTEIN"/>
    <property type="match status" value="1"/>
</dbReference>
<dbReference type="AlphaFoldDB" id="A0A1C7MPP4"/>
<dbReference type="InterPro" id="IPR014710">
    <property type="entry name" value="RmlC-like_jellyroll"/>
</dbReference>
<protein>
    <recommendedName>
        <fullName evidence="1">DUF985 domain-containing protein</fullName>
    </recommendedName>
</protein>
<sequence>MGPNIHEGELLQLLVPTGVWKMSRLLREDLEVSDREHTGCLITEVVFPGFAWEDHLFLTREELEKLWDGAPGAEEYAGYVREGRA</sequence>
<organism evidence="2 3">
    <name type="scientific">Grifola frondosa</name>
    <name type="common">Maitake</name>
    <name type="synonym">Polyporus frondosus</name>
    <dbReference type="NCBI Taxonomy" id="5627"/>
    <lineage>
        <taxon>Eukaryota</taxon>
        <taxon>Fungi</taxon>
        <taxon>Dikarya</taxon>
        <taxon>Basidiomycota</taxon>
        <taxon>Agaricomycotina</taxon>
        <taxon>Agaricomycetes</taxon>
        <taxon>Polyporales</taxon>
        <taxon>Grifolaceae</taxon>
        <taxon>Grifola</taxon>
    </lineage>
</organism>
<reference evidence="2 3" key="1">
    <citation type="submission" date="2016-03" db="EMBL/GenBank/DDBJ databases">
        <title>Whole genome sequencing of Grifola frondosa 9006-11.</title>
        <authorList>
            <person name="Min B."/>
            <person name="Park H."/>
            <person name="Kim J.-G."/>
            <person name="Cho H."/>
            <person name="Oh Y.-L."/>
            <person name="Kong W.-S."/>
            <person name="Choi I.-G."/>
        </authorList>
    </citation>
    <scope>NUCLEOTIDE SEQUENCE [LARGE SCALE GENOMIC DNA]</scope>
    <source>
        <strain evidence="2 3">9006-11</strain>
    </source>
</reference>
<dbReference type="OMA" id="HQGRAAY"/>
<evidence type="ECO:0000313" key="2">
    <source>
        <dbReference type="EMBL" id="OBZ78386.1"/>
    </source>
</evidence>
<dbReference type="Pfam" id="PF06172">
    <property type="entry name" value="Cupin_5"/>
    <property type="match status" value="1"/>
</dbReference>
<keyword evidence="3" id="KW-1185">Reference proteome</keyword>
<dbReference type="EMBL" id="LUGG01000002">
    <property type="protein sequence ID" value="OBZ78386.1"/>
    <property type="molecule type" value="Genomic_DNA"/>
</dbReference>
<evidence type="ECO:0000313" key="3">
    <source>
        <dbReference type="Proteomes" id="UP000092993"/>
    </source>
</evidence>
<dbReference type="SUPFAM" id="SSF51182">
    <property type="entry name" value="RmlC-like cupins"/>
    <property type="match status" value="1"/>
</dbReference>
<dbReference type="PANTHER" id="PTHR33387:SF3">
    <property type="entry name" value="DUF985 DOMAIN-CONTAINING PROTEIN"/>
    <property type="match status" value="1"/>
</dbReference>
<dbReference type="InterPro" id="IPR039935">
    <property type="entry name" value="YML079W-like"/>
</dbReference>